<dbReference type="AlphaFoldDB" id="A0A9D0ZQ44"/>
<name>A0A9D0ZQ44_9FIRM</name>
<dbReference type="InterPro" id="IPR023198">
    <property type="entry name" value="PGP-like_dom2"/>
</dbReference>
<dbReference type="InterPro" id="IPR050155">
    <property type="entry name" value="HAD-like_hydrolase_sf"/>
</dbReference>
<proteinExistence type="predicted"/>
<dbReference type="GO" id="GO:0008967">
    <property type="term" value="F:phosphoglycolate phosphatase activity"/>
    <property type="evidence" value="ECO:0007669"/>
    <property type="project" value="TreeGrafter"/>
</dbReference>
<dbReference type="SUPFAM" id="SSF56784">
    <property type="entry name" value="HAD-like"/>
    <property type="match status" value="1"/>
</dbReference>
<dbReference type="Proteomes" id="UP000824260">
    <property type="component" value="Unassembled WGS sequence"/>
</dbReference>
<evidence type="ECO:0000313" key="1">
    <source>
        <dbReference type="EMBL" id="HIQ83399.1"/>
    </source>
</evidence>
<dbReference type="Gene3D" id="1.10.150.240">
    <property type="entry name" value="Putative phosphatase, domain 2"/>
    <property type="match status" value="1"/>
</dbReference>
<dbReference type="SFLD" id="SFLDG01129">
    <property type="entry name" value="C1.5:_HAD__Beta-PGM__Phosphata"/>
    <property type="match status" value="1"/>
</dbReference>
<evidence type="ECO:0000313" key="2">
    <source>
        <dbReference type="Proteomes" id="UP000824260"/>
    </source>
</evidence>
<comment type="caution">
    <text evidence="1">The sequence shown here is derived from an EMBL/GenBank/DDBJ whole genome shotgun (WGS) entry which is preliminary data.</text>
</comment>
<reference evidence="1" key="2">
    <citation type="journal article" date="2021" name="PeerJ">
        <title>Extensive microbial diversity within the chicken gut microbiome revealed by metagenomics and culture.</title>
        <authorList>
            <person name="Gilroy R."/>
            <person name="Ravi A."/>
            <person name="Getino M."/>
            <person name="Pursley I."/>
            <person name="Horton D.L."/>
            <person name="Alikhan N.F."/>
            <person name="Baker D."/>
            <person name="Gharbi K."/>
            <person name="Hall N."/>
            <person name="Watson M."/>
            <person name="Adriaenssens E.M."/>
            <person name="Foster-Nyarko E."/>
            <person name="Jarju S."/>
            <person name="Secka A."/>
            <person name="Antonio M."/>
            <person name="Oren A."/>
            <person name="Chaudhuri R.R."/>
            <person name="La Ragione R."/>
            <person name="Hildebrand F."/>
            <person name="Pallen M.J."/>
        </authorList>
    </citation>
    <scope>NUCLEOTIDE SEQUENCE</scope>
    <source>
        <strain evidence="1">ChiSjej6B24-2974</strain>
    </source>
</reference>
<dbReference type="InterPro" id="IPR041492">
    <property type="entry name" value="HAD_2"/>
</dbReference>
<dbReference type="NCBIfam" id="TIGR01549">
    <property type="entry name" value="HAD-SF-IA-v1"/>
    <property type="match status" value="1"/>
</dbReference>
<dbReference type="PANTHER" id="PTHR43434:SF1">
    <property type="entry name" value="PHOSPHOGLYCOLATE PHOSPHATASE"/>
    <property type="match status" value="1"/>
</dbReference>
<dbReference type="PANTHER" id="PTHR43434">
    <property type="entry name" value="PHOSPHOGLYCOLATE PHOSPHATASE"/>
    <property type="match status" value="1"/>
</dbReference>
<keyword evidence="1" id="KW-0378">Hydrolase</keyword>
<gene>
    <name evidence="1" type="ORF">IAA52_09905</name>
</gene>
<sequence>MKYTCAIFDLDGTLLNTLDDLKNAVNAALAKRGYPARTLDEVRLFVGNGVARLIERAVPEGTSAAETAAILADFRDYYNAHINVETHPYAGVAALLGKLRAAGVKIGVNSNKYDAAVQLLMNDHFPGLFDKAVGESETVPKKPSPIGVETLLKALDADAESAVYIGDSGVDEQTAKNAGLPFIWVSWGFRRKEELPDLPEVRADDASELETLLLG</sequence>
<dbReference type="GO" id="GO:0005829">
    <property type="term" value="C:cytosol"/>
    <property type="evidence" value="ECO:0007669"/>
    <property type="project" value="TreeGrafter"/>
</dbReference>
<dbReference type="NCBIfam" id="TIGR01509">
    <property type="entry name" value="HAD-SF-IA-v3"/>
    <property type="match status" value="1"/>
</dbReference>
<dbReference type="Pfam" id="PF13419">
    <property type="entry name" value="HAD_2"/>
    <property type="match status" value="1"/>
</dbReference>
<reference evidence="1" key="1">
    <citation type="submission" date="2020-10" db="EMBL/GenBank/DDBJ databases">
        <authorList>
            <person name="Gilroy R."/>
        </authorList>
    </citation>
    <scope>NUCLEOTIDE SEQUENCE</scope>
    <source>
        <strain evidence="1">ChiSjej6B24-2974</strain>
    </source>
</reference>
<protein>
    <submittedName>
        <fullName evidence="1">HAD-IA family hydrolase</fullName>
    </submittedName>
</protein>
<dbReference type="Gene3D" id="3.40.50.1000">
    <property type="entry name" value="HAD superfamily/HAD-like"/>
    <property type="match status" value="1"/>
</dbReference>
<dbReference type="GO" id="GO:0006281">
    <property type="term" value="P:DNA repair"/>
    <property type="evidence" value="ECO:0007669"/>
    <property type="project" value="TreeGrafter"/>
</dbReference>
<dbReference type="EMBL" id="DVFZ01000097">
    <property type="protein sequence ID" value="HIQ83399.1"/>
    <property type="molecule type" value="Genomic_DNA"/>
</dbReference>
<dbReference type="SFLD" id="SFLDS00003">
    <property type="entry name" value="Haloacid_Dehalogenase"/>
    <property type="match status" value="1"/>
</dbReference>
<organism evidence="1 2">
    <name type="scientific">Candidatus Pullichristensenella stercorigallinarum</name>
    <dbReference type="NCBI Taxonomy" id="2840909"/>
    <lineage>
        <taxon>Bacteria</taxon>
        <taxon>Bacillati</taxon>
        <taxon>Bacillota</taxon>
        <taxon>Clostridia</taxon>
        <taxon>Candidatus Pullichristensenella</taxon>
    </lineage>
</organism>
<accession>A0A9D0ZQ44</accession>
<dbReference type="InterPro" id="IPR006439">
    <property type="entry name" value="HAD-SF_hydro_IA"/>
</dbReference>
<dbReference type="InterPro" id="IPR036412">
    <property type="entry name" value="HAD-like_sf"/>
</dbReference>
<dbReference type="InterPro" id="IPR023214">
    <property type="entry name" value="HAD_sf"/>
</dbReference>